<name>A0A224Y1R1_9HEMI</name>
<evidence type="ECO:0000256" key="1">
    <source>
        <dbReference type="SAM" id="SignalP"/>
    </source>
</evidence>
<organism evidence="2">
    <name type="scientific">Panstrongylus lignarius</name>
    <dbReference type="NCBI Taxonomy" id="156445"/>
    <lineage>
        <taxon>Eukaryota</taxon>
        <taxon>Metazoa</taxon>
        <taxon>Ecdysozoa</taxon>
        <taxon>Arthropoda</taxon>
        <taxon>Hexapoda</taxon>
        <taxon>Insecta</taxon>
        <taxon>Pterygota</taxon>
        <taxon>Neoptera</taxon>
        <taxon>Paraneoptera</taxon>
        <taxon>Hemiptera</taxon>
        <taxon>Heteroptera</taxon>
        <taxon>Panheteroptera</taxon>
        <taxon>Cimicomorpha</taxon>
        <taxon>Reduviidae</taxon>
        <taxon>Triatominae</taxon>
        <taxon>Panstrongylus</taxon>
    </lineage>
</organism>
<evidence type="ECO:0000313" key="2">
    <source>
        <dbReference type="EMBL" id="JAW14563.1"/>
    </source>
</evidence>
<accession>A0A224Y1R1</accession>
<feature type="chain" id="PRO_5012849995" evidence="1">
    <location>
        <begin position="17"/>
        <end position="113"/>
    </location>
</feature>
<feature type="signal peptide" evidence="1">
    <location>
        <begin position="1"/>
        <end position="16"/>
    </location>
</feature>
<keyword evidence="1" id="KW-0732">Signal</keyword>
<dbReference type="AlphaFoldDB" id="A0A224Y1R1"/>
<proteinExistence type="predicted"/>
<dbReference type="EMBL" id="GFTR01001863">
    <property type="protein sequence ID" value="JAW14563.1"/>
    <property type="molecule type" value="Transcribed_RNA"/>
</dbReference>
<reference evidence="2" key="1">
    <citation type="journal article" date="2018" name="PLoS Negl. Trop. Dis.">
        <title>An insight into the salivary gland and fat body transcriptome of Panstrongylus lignarius (Hemiptera: Heteroptera), the main vector of Chagas disease in Peru.</title>
        <authorList>
            <person name="Nevoa J.C."/>
            <person name="Mendes M.T."/>
            <person name="da Silva M.V."/>
            <person name="Soares S.C."/>
            <person name="Oliveira C.J.F."/>
            <person name="Ribeiro J.M.C."/>
        </authorList>
    </citation>
    <scope>NUCLEOTIDE SEQUENCE</scope>
</reference>
<protein>
    <submittedName>
        <fullName evidence="2">Putative secreted protein</fullName>
    </submittedName>
</protein>
<sequence length="113" mass="12176">MFVVLLARFVKTICRAVSPSLSAKINEQPLFIRISTIAACPCDEANMSAVWPRLFIKSRVAPPIISSVDTTCACPLKAAKCKAENPSSFLTSTLSRATVSRRSVALLFPFSAA</sequence>